<dbReference type="InterPro" id="IPR010064">
    <property type="entry name" value="HK97-gp10_tail"/>
</dbReference>
<protein>
    <submittedName>
        <fullName evidence="2">HK97 gp10 family phage protein</fullName>
    </submittedName>
</protein>
<gene>
    <name evidence="2" type="ORF">HKX02_05590</name>
</gene>
<feature type="region of interest" description="Disordered" evidence="1">
    <location>
        <begin position="54"/>
        <end position="78"/>
    </location>
</feature>
<proteinExistence type="predicted"/>
<sequence>MAFKAKAVGREALLAKLREVAPLVEEKVAAKKLEIAKEAAAMIAVNAPHRTGEYADSIRGGRQKDNPNIESFRHKKSKDPEAVGVYGSFIWRFLEFGTKASPGWGPRPDRRYKKRTVMTVGRGPHPATPAQPHVFPTWRSMKPNAKRELNKALYDAAREALKGK</sequence>
<reference evidence="2 3" key="1">
    <citation type="submission" date="2020-05" db="EMBL/GenBank/DDBJ databases">
        <title>Draft Genome Sequence of Ochrobactrum soli Isolated from Stable Fly Gut.</title>
        <authorList>
            <person name="Pileggi M.T."/>
            <person name="Vazhakkala L.J."/>
            <person name="Wong C.N."/>
        </authorList>
    </citation>
    <scope>NUCLEOTIDE SEQUENCE [LARGE SCALE GENOMIC DNA]</scope>
    <source>
        <strain evidence="2 3">MTP-C0764</strain>
    </source>
</reference>
<dbReference type="RefSeq" id="WP_171317592.1">
    <property type="nucleotide sequence ID" value="NZ_JABFCY010000002.1"/>
</dbReference>
<dbReference type="AlphaFoldDB" id="A0A849KJR6"/>
<organism evidence="2 3">
    <name type="scientific">Ochrobactrum soli</name>
    <dbReference type="NCBI Taxonomy" id="2448455"/>
    <lineage>
        <taxon>Bacteria</taxon>
        <taxon>Pseudomonadati</taxon>
        <taxon>Pseudomonadota</taxon>
        <taxon>Alphaproteobacteria</taxon>
        <taxon>Hyphomicrobiales</taxon>
        <taxon>Brucellaceae</taxon>
        <taxon>Brucella/Ochrobactrum group</taxon>
        <taxon>Ochrobactrum</taxon>
    </lineage>
</organism>
<evidence type="ECO:0000256" key="1">
    <source>
        <dbReference type="SAM" id="MobiDB-lite"/>
    </source>
</evidence>
<dbReference type="NCBIfam" id="TIGR01725">
    <property type="entry name" value="phge_HK97_gp10"/>
    <property type="match status" value="1"/>
</dbReference>
<dbReference type="Pfam" id="PF04883">
    <property type="entry name" value="HK97-gp10_like"/>
    <property type="match status" value="1"/>
</dbReference>
<accession>A0A849KJR6</accession>
<name>A0A849KJR6_9HYPH</name>
<dbReference type="EMBL" id="JABFCY010000002">
    <property type="protein sequence ID" value="NNU59730.1"/>
    <property type="molecule type" value="Genomic_DNA"/>
</dbReference>
<dbReference type="Proteomes" id="UP000574931">
    <property type="component" value="Unassembled WGS sequence"/>
</dbReference>
<evidence type="ECO:0000313" key="3">
    <source>
        <dbReference type="Proteomes" id="UP000574931"/>
    </source>
</evidence>
<keyword evidence="3" id="KW-1185">Reference proteome</keyword>
<comment type="caution">
    <text evidence="2">The sequence shown here is derived from an EMBL/GenBank/DDBJ whole genome shotgun (WGS) entry which is preliminary data.</text>
</comment>
<evidence type="ECO:0000313" key="2">
    <source>
        <dbReference type="EMBL" id="NNU59730.1"/>
    </source>
</evidence>